<organism evidence="2 3">
    <name type="scientific">Caldisphaera lagunensis (strain DSM 15908 / JCM 11604 / ANMR 0165 / IC-154)</name>
    <dbReference type="NCBI Taxonomy" id="1056495"/>
    <lineage>
        <taxon>Archaea</taxon>
        <taxon>Thermoproteota</taxon>
        <taxon>Thermoprotei</taxon>
        <taxon>Acidilobales</taxon>
        <taxon>Caldisphaeraceae</taxon>
        <taxon>Caldisphaera</taxon>
    </lineage>
</organism>
<accession>L0AD26</accession>
<evidence type="ECO:0000313" key="3">
    <source>
        <dbReference type="Proteomes" id="UP000010469"/>
    </source>
</evidence>
<evidence type="ECO:0000256" key="1">
    <source>
        <dbReference type="SAM" id="Phobius"/>
    </source>
</evidence>
<dbReference type="Proteomes" id="UP000010469">
    <property type="component" value="Chromosome"/>
</dbReference>
<protein>
    <submittedName>
        <fullName evidence="2">Uncharacterized protein</fullName>
    </submittedName>
</protein>
<sequence length="187" mass="21291" precursor="true">MNKLFKIINNSINNKKTNKSNQGKNSKGFMIIISILIIIILAGDIYGIVYFVFIKPYHIKYLVYPNNVIYLYPNGYSYVSVGPSSYNDIRIPFITFYEHIYGSYNTSGSIYVAIMSFSQFNSWASHGENISYLLHSLWFSNSNKSTINFNANPNVDYVIVFYNPSKNSSASVNINSDGIYVKYLGLP</sequence>
<keyword evidence="3" id="KW-1185">Reference proteome</keyword>
<feature type="transmembrane region" description="Helical" evidence="1">
    <location>
        <begin position="29"/>
        <end position="53"/>
    </location>
</feature>
<name>L0AD26_CALLD</name>
<dbReference type="AlphaFoldDB" id="L0AD26"/>
<dbReference type="EMBL" id="CP003378">
    <property type="protein sequence ID" value="AFZ70955.1"/>
    <property type="molecule type" value="Genomic_DNA"/>
</dbReference>
<dbReference type="InParanoid" id="L0AD26"/>
<dbReference type="HOGENOM" id="CLU_1444616_0_0_2"/>
<proteinExistence type="predicted"/>
<gene>
    <name evidence="2" type="ordered locus">Calag_1238</name>
</gene>
<dbReference type="KEGG" id="clg:Calag_1238"/>
<keyword evidence="1" id="KW-1133">Transmembrane helix</keyword>
<dbReference type="GeneID" id="14212498"/>
<keyword evidence="1" id="KW-0812">Transmembrane</keyword>
<keyword evidence="1" id="KW-0472">Membrane</keyword>
<evidence type="ECO:0000313" key="2">
    <source>
        <dbReference type="EMBL" id="AFZ70955.1"/>
    </source>
</evidence>
<dbReference type="RefSeq" id="WP_015232852.1">
    <property type="nucleotide sequence ID" value="NC_019791.1"/>
</dbReference>
<reference evidence="3" key="1">
    <citation type="submission" date="2012-03" db="EMBL/GenBank/DDBJ databases">
        <title>Complete genome of Caldisphaera lagunensis DSM 15908.</title>
        <authorList>
            <person name="Lucas S."/>
            <person name="Copeland A."/>
            <person name="Lapidus A."/>
            <person name="Glavina del Rio T."/>
            <person name="Dalin E."/>
            <person name="Tice H."/>
            <person name="Bruce D."/>
            <person name="Goodwin L."/>
            <person name="Pitluck S."/>
            <person name="Peters L."/>
            <person name="Mikhailova N."/>
            <person name="Teshima H."/>
            <person name="Kyrpides N."/>
            <person name="Mavromatis K."/>
            <person name="Ivanova N."/>
            <person name="Brettin T."/>
            <person name="Detter J.C."/>
            <person name="Han C."/>
            <person name="Larimer F."/>
            <person name="Land M."/>
            <person name="Hauser L."/>
            <person name="Markowitz V."/>
            <person name="Cheng J.-F."/>
            <person name="Hugenholtz P."/>
            <person name="Woyke T."/>
            <person name="Wu D."/>
            <person name="Spring S."/>
            <person name="Schroeder M."/>
            <person name="Brambilla E."/>
            <person name="Klenk H.-P."/>
            <person name="Eisen J.A."/>
        </authorList>
    </citation>
    <scope>NUCLEOTIDE SEQUENCE [LARGE SCALE GENOMIC DNA]</scope>
    <source>
        <strain evidence="3">DSM 15908 / JCM 11604 / IC-154</strain>
    </source>
</reference>